<keyword evidence="2" id="KW-1133">Transmembrane helix</keyword>
<evidence type="ECO:0000256" key="2">
    <source>
        <dbReference type="SAM" id="Phobius"/>
    </source>
</evidence>
<reference evidence="3 4" key="1">
    <citation type="submission" date="2016-10" db="EMBL/GenBank/DDBJ databases">
        <authorList>
            <person name="de Groot N.N."/>
        </authorList>
    </citation>
    <scope>NUCLEOTIDE SEQUENCE [LARGE SCALE GENOMIC DNA]</scope>
    <source>
        <strain evidence="3 4">CGMCC 4.1877</strain>
    </source>
</reference>
<feature type="compositionally biased region" description="Low complexity" evidence="1">
    <location>
        <begin position="82"/>
        <end position="91"/>
    </location>
</feature>
<feature type="compositionally biased region" description="Pro residues" evidence="1">
    <location>
        <begin position="92"/>
        <end position="106"/>
    </location>
</feature>
<keyword evidence="2" id="KW-0472">Membrane</keyword>
<accession>A0A1I5EDE6</accession>
<organism evidence="3 4">
    <name type="scientific">Pseudonocardia ammonioxydans</name>
    <dbReference type="NCBI Taxonomy" id="260086"/>
    <lineage>
        <taxon>Bacteria</taxon>
        <taxon>Bacillati</taxon>
        <taxon>Actinomycetota</taxon>
        <taxon>Actinomycetes</taxon>
        <taxon>Pseudonocardiales</taxon>
        <taxon>Pseudonocardiaceae</taxon>
        <taxon>Pseudonocardia</taxon>
    </lineage>
</organism>
<sequence length="106" mass="10646">MTGFALTWIVFLLVLAVFAARAWVVETNRGRLSTAGSAQRGLTVAAVGSVVLLVVMLTANGGIELVDLLINGEATVTAPSDQAATGGQQPGEAPPAPAPPPADPAN</sequence>
<feature type="transmembrane region" description="Helical" evidence="2">
    <location>
        <begin position="43"/>
        <end position="63"/>
    </location>
</feature>
<proteinExistence type="predicted"/>
<dbReference type="STRING" id="260086.SAMN05216207_103025"/>
<dbReference type="EMBL" id="FOUY01000030">
    <property type="protein sequence ID" value="SFO09091.1"/>
    <property type="molecule type" value="Genomic_DNA"/>
</dbReference>
<name>A0A1I5EDE6_PSUAM</name>
<protein>
    <submittedName>
        <fullName evidence="3">Uncharacterized protein</fullName>
    </submittedName>
</protein>
<dbReference type="Proteomes" id="UP000199614">
    <property type="component" value="Unassembled WGS sequence"/>
</dbReference>
<dbReference type="AlphaFoldDB" id="A0A1I5EDE6"/>
<evidence type="ECO:0000313" key="3">
    <source>
        <dbReference type="EMBL" id="SFO09091.1"/>
    </source>
</evidence>
<evidence type="ECO:0000256" key="1">
    <source>
        <dbReference type="SAM" id="MobiDB-lite"/>
    </source>
</evidence>
<evidence type="ECO:0000313" key="4">
    <source>
        <dbReference type="Proteomes" id="UP000199614"/>
    </source>
</evidence>
<dbReference type="RefSeq" id="WP_093350071.1">
    <property type="nucleotide sequence ID" value="NZ_FOUY01000030.1"/>
</dbReference>
<keyword evidence="4" id="KW-1185">Reference proteome</keyword>
<keyword evidence="2" id="KW-0812">Transmembrane</keyword>
<gene>
    <name evidence="3" type="ORF">SAMN05216207_103025</name>
</gene>
<feature type="region of interest" description="Disordered" evidence="1">
    <location>
        <begin position="79"/>
        <end position="106"/>
    </location>
</feature>